<proteinExistence type="predicted"/>
<dbReference type="Gene3D" id="2.170.16.10">
    <property type="entry name" value="Hedgehog/Intein (Hint) domain"/>
    <property type="match status" value="1"/>
</dbReference>
<comment type="caution">
    <text evidence="3">The sequence shown here is derived from an EMBL/GenBank/DDBJ whole genome shotgun (WGS) entry which is preliminary data.</text>
</comment>
<sequence>MIHLALLFPIIVALASPLTQSTSYAKGSITLSDLTDGPFTSLSYDVPQTSCPMSSVEYTYILSTPSGSRIPHSRIYMDGLRCGNVPDNATVDQLYKDSYMELMSIEALQSEQSARDNNVYRAFYELTVLSRPFPKSFFDFMSREFSERKVNTYIGFERYKDRVCSNGKEIVTLRRNSLVFIGAVAGKNVSVTQLITRLTKGAQVYLPPNSPYQISFSPAGGKADPEHVCPLKLDWRARISSQNINSTATPTPSANVRMCFPAHATLDGVNGETYRMDRLQVGDVVRAPFGGNTEVFMFSHNDRRTFSTMVNVQSENGSSLTLSSGHYVLTARGLVPAAELRDGDTLFTEHGTSRVTGTVETLEQGVFNPHTLSGMMLVDGLAVSCYTTAVNPVTAHALLAVVRMVYTLTKSRACVRTFLANAMRFGAPDSVARIVPSIKPMPVRVPTVVHQTPFLSLTWSS</sequence>
<feature type="domain" description="Hedgehog protein Hint" evidence="2">
    <location>
        <begin position="252"/>
        <end position="410"/>
    </location>
</feature>
<dbReference type="PANTHER" id="PTHR46706:SF12">
    <property type="entry name" value="PROTEIN QUA-1-RELATED"/>
    <property type="match status" value="1"/>
</dbReference>
<organism evidence="3 4">
    <name type="scientific">Gracilariopsis chorda</name>
    <dbReference type="NCBI Taxonomy" id="448386"/>
    <lineage>
        <taxon>Eukaryota</taxon>
        <taxon>Rhodophyta</taxon>
        <taxon>Florideophyceae</taxon>
        <taxon>Rhodymeniophycidae</taxon>
        <taxon>Gracilariales</taxon>
        <taxon>Gracilariaceae</taxon>
        <taxon>Gracilariopsis</taxon>
    </lineage>
</organism>
<dbReference type="InterPro" id="IPR036844">
    <property type="entry name" value="Hint_dom_sf"/>
</dbReference>
<keyword evidence="4" id="KW-1185">Reference proteome</keyword>
<evidence type="ECO:0000256" key="1">
    <source>
        <dbReference type="SAM" id="SignalP"/>
    </source>
</evidence>
<protein>
    <submittedName>
        <fullName evidence="3">Desert hedgehog protein</fullName>
    </submittedName>
</protein>
<accession>A0A2V3J6P3</accession>
<evidence type="ECO:0000313" key="3">
    <source>
        <dbReference type="EMBL" id="PXF49802.1"/>
    </source>
</evidence>
<feature type="signal peptide" evidence="1">
    <location>
        <begin position="1"/>
        <end position="15"/>
    </location>
</feature>
<dbReference type="InterPro" id="IPR001767">
    <property type="entry name" value="Hedgehog_Hint"/>
</dbReference>
<dbReference type="STRING" id="448386.A0A2V3J6P3"/>
<dbReference type="SUPFAM" id="SSF51294">
    <property type="entry name" value="Hedgehog/intein (Hint) domain"/>
    <property type="match status" value="1"/>
</dbReference>
<evidence type="ECO:0000259" key="2">
    <source>
        <dbReference type="Pfam" id="PF01079"/>
    </source>
</evidence>
<dbReference type="InterPro" id="IPR052140">
    <property type="entry name" value="Dev_Signal_Hedgehog-like"/>
</dbReference>
<dbReference type="PANTHER" id="PTHR46706">
    <property type="entry name" value="PROTEIN QUA-1-RELATED"/>
    <property type="match status" value="1"/>
</dbReference>
<dbReference type="EMBL" id="NBIV01000002">
    <property type="protein sequence ID" value="PXF49802.1"/>
    <property type="molecule type" value="Genomic_DNA"/>
</dbReference>
<feature type="chain" id="PRO_5016135300" evidence="1">
    <location>
        <begin position="16"/>
        <end position="461"/>
    </location>
</feature>
<evidence type="ECO:0000313" key="4">
    <source>
        <dbReference type="Proteomes" id="UP000247409"/>
    </source>
</evidence>
<gene>
    <name evidence="3" type="ORF">BWQ96_00454</name>
</gene>
<dbReference type="AlphaFoldDB" id="A0A2V3J6P3"/>
<dbReference type="OrthoDB" id="5539at2759"/>
<dbReference type="GO" id="GO:0016540">
    <property type="term" value="P:protein autoprocessing"/>
    <property type="evidence" value="ECO:0007669"/>
    <property type="project" value="InterPro"/>
</dbReference>
<keyword evidence="1" id="KW-0732">Signal</keyword>
<name>A0A2V3J6P3_9FLOR</name>
<dbReference type="Pfam" id="PF01079">
    <property type="entry name" value="Hint"/>
    <property type="match status" value="1"/>
</dbReference>
<reference evidence="3 4" key="1">
    <citation type="journal article" date="2018" name="Mol. Biol. Evol.">
        <title>Analysis of the draft genome of the red seaweed Gracilariopsis chorda provides insights into genome size evolution in Rhodophyta.</title>
        <authorList>
            <person name="Lee J."/>
            <person name="Yang E.C."/>
            <person name="Graf L."/>
            <person name="Yang J.H."/>
            <person name="Qiu H."/>
            <person name="Zel Zion U."/>
            <person name="Chan C.X."/>
            <person name="Stephens T.G."/>
            <person name="Weber A.P.M."/>
            <person name="Boo G.H."/>
            <person name="Boo S.M."/>
            <person name="Kim K.M."/>
            <person name="Shin Y."/>
            <person name="Jung M."/>
            <person name="Lee S.J."/>
            <person name="Yim H.S."/>
            <person name="Lee J.H."/>
            <person name="Bhattacharya D."/>
            <person name="Yoon H.S."/>
        </authorList>
    </citation>
    <scope>NUCLEOTIDE SEQUENCE [LARGE SCALE GENOMIC DNA]</scope>
    <source>
        <strain evidence="3 4">SKKU-2015</strain>
        <tissue evidence="3">Whole body</tissue>
    </source>
</reference>
<dbReference type="Proteomes" id="UP000247409">
    <property type="component" value="Unassembled WGS sequence"/>
</dbReference>